<keyword evidence="2" id="KW-1185">Reference proteome</keyword>
<dbReference type="GO" id="GO:0005840">
    <property type="term" value="C:ribosome"/>
    <property type="evidence" value="ECO:0007669"/>
    <property type="project" value="UniProtKB-KW"/>
</dbReference>
<dbReference type="Proteomes" id="UP000001883">
    <property type="component" value="Chromosome"/>
</dbReference>
<accession>D2NSQ5</accession>
<dbReference type="KEGG" id="rmu:RMDY18_08490"/>
<name>D2NSQ5_ROTMD</name>
<reference evidence="1 2" key="2">
    <citation type="journal article" date="2010" name="J Osaka Dent Univ">
        <title>Isolation and identification of Rothia mucilaginosa from persistent apical periodontitis lesions.</title>
        <authorList>
            <person name="Yamane K."/>
            <person name="Yoshida M."/>
            <person name="Fujihira T."/>
            <person name="Baba T."/>
            <person name="Tsuji N."/>
            <person name="Hayashi H."/>
            <person name="Sugimori C."/>
            <person name="Yamanaka T."/>
            <person name="Mashimo C."/>
            <person name="Nambu T."/>
            <person name="Kawai H."/>
            <person name="Fukushima H."/>
        </authorList>
    </citation>
    <scope>NUCLEOTIDE SEQUENCE [LARGE SCALE GENOMIC DNA]</scope>
    <source>
        <strain evidence="1 2">DY-18</strain>
    </source>
</reference>
<dbReference type="AntiFam" id="ANF00095">
    <property type="entry name" value="Shadow ORF (opposite ABC transporters)"/>
</dbReference>
<keyword evidence="1" id="KW-0687">Ribonucleoprotein</keyword>
<dbReference type="EMBL" id="AP011540">
    <property type="protein sequence ID" value="BAI64681.1"/>
    <property type="molecule type" value="Genomic_DNA"/>
</dbReference>
<reference evidence="1 2" key="3">
    <citation type="journal article" date="2010" name="Sequencing">
        <title>Complete Genome Sequence of Rothia mucilaginosa DY-18: A Clinical Isolate with Dense Meshwork-Like Structures from a Persistent Apical Periodontitis Lesion.</title>
        <authorList>
            <person name="Yamane K."/>
            <person name="Nambu T."/>
            <person name="Yamanaka T."/>
            <person name="Mashimo C."/>
            <person name="Sugimori C."/>
            <person name="Leung K.-P."/>
            <person name="Fukushima H."/>
        </authorList>
    </citation>
    <scope>NUCLEOTIDE SEQUENCE [LARGE SCALE GENOMIC DNA]</scope>
    <source>
        <strain evidence="1 2">DY-18</strain>
    </source>
</reference>
<evidence type="ECO:0000313" key="1">
    <source>
        <dbReference type="EMBL" id="BAI64681.1"/>
    </source>
</evidence>
<dbReference type="eggNOG" id="ENOG5033SHM">
    <property type="taxonomic scope" value="Bacteria"/>
</dbReference>
<keyword evidence="1" id="KW-0689">Ribosomal protein</keyword>
<evidence type="ECO:0000313" key="2">
    <source>
        <dbReference type="Proteomes" id="UP000001883"/>
    </source>
</evidence>
<organism evidence="1 2">
    <name type="scientific">Rothia mucilaginosa (strain DY-18)</name>
    <name type="common">Stomatococcus mucilaginosus</name>
    <dbReference type="NCBI Taxonomy" id="680646"/>
    <lineage>
        <taxon>Bacteria</taxon>
        <taxon>Bacillati</taxon>
        <taxon>Actinomycetota</taxon>
        <taxon>Actinomycetes</taxon>
        <taxon>Micrococcales</taxon>
        <taxon>Micrococcaceae</taxon>
        <taxon>Rothia</taxon>
    </lineage>
</organism>
<reference evidence="2" key="1">
    <citation type="submission" date="2009-07" db="EMBL/GenBank/DDBJ databases">
        <title>Complete genome sequence of Rothia mucilaginosa DJ.</title>
        <authorList>
            <person name="Yamane K."/>
            <person name="Nambu T."/>
            <person name="Mashimo C."/>
            <person name="Sugimori C."/>
            <person name="Yamanaka T."/>
            <person name="Leung K."/>
            <person name="Fukushima H."/>
        </authorList>
    </citation>
    <scope>NUCLEOTIDE SEQUENCE [LARGE SCALE GENOMIC DNA]</scope>
    <source>
        <strain evidence="2">DY-18</strain>
    </source>
</reference>
<dbReference type="AntiFam" id="ANF00142">
    <property type="entry name" value="Shadow ORF (opposite yadG)"/>
</dbReference>
<gene>
    <name evidence="1" type="ordered locus">RMDY18_08490</name>
</gene>
<proteinExistence type="predicted"/>
<protein>
    <submittedName>
        <fullName evidence="1">Ribosomal protein S5</fullName>
    </submittedName>
</protein>
<dbReference type="HOGENOM" id="CLU_029781_0_0_11"/>
<sequence length="558" mass="59828">MHHAVRLSSLRAEALNLVLLVGLEVTLEPVPLIRVLIGALPRQDVGCHAVQEPTVVRDDHCTAGEFQQRVFQGCEGLNVQVVSGLIEQQQVTALLEGQRQVQTVTLTTGEHTRLLLLVRALETERGNVRTRRHFNVANLDVVQTVRDDLPEALLRVDVRAVLVNVRDLHGLADLQLAAVQGLQANDGLEQGGLTHTVRTNHTHNAVTGQGEGQAVNQGAAVEALLQVLSLNNDVTQAGSRRNLNLFEVELAGLLSLRSHLLVACQTSLRLSLAALSVGADPVQFLAQALSELSILLALNFEAGALLLQVGGVVTLIGVQVTAVNLGDPLGNVVEEVAVVGNRDDGTLVGLQVLLQPEHGLCVQVVGGLVEQQQVRLLQQQLAQCHAAALTTGEVGDGHVSGRATQRFHCLLQLGVEVPCVSGVDSFLQLSHFFHEGVEVSVGLSHEGGDFVEAVQLGLDFAHALFNVAQNGLLFVQRRLLHEDTHGVTGGQACLTVGGLVEASHDLQDGRLTRTVRTNHTDLGAGEERHRHVVKDDLVAHSLAGLDHLINKFSHSYLF</sequence>
<dbReference type="AlphaFoldDB" id="D2NSQ5"/>